<dbReference type="Gene3D" id="3.30.450.40">
    <property type="match status" value="1"/>
</dbReference>
<dbReference type="SUPFAM" id="SSF55785">
    <property type="entry name" value="PYP-like sensor domain (PAS domain)"/>
    <property type="match status" value="1"/>
</dbReference>
<reference evidence="4 5" key="1">
    <citation type="submission" date="2019-12" db="EMBL/GenBank/DDBJ databases">
        <authorList>
            <person name="Reyes-Prieto M."/>
        </authorList>
    </citation>
    <scope>NUCLEOTIDE SEQUENCE [LARGE SCALE GENOMIC DNA]</scope>
    <source>
        <strain evidence="4">HF14-78462</strain>
    </source>
</reference>
<dbReference type="Pfam" id="PF00563">
    <property type="entry name" value="EAL"/>
    <property type="match status" value="1"/>
</dbReference>
<dbReference type="InterPro" id="IPR000014">
    <property type="entry name" value="PAS"/>
</dbReference>
<feature type="domain" description="EAL" evidence="2">
    <location>
        <begin position="489"/>
        <end position="744"/>
    </location>
</feature>
<feature type="domain" description="PAC" evidence="1">
    <location>
        <begin position="264"/>
        <end position="315"/>
    </location>
</feature>
<keyword evidence="5" id="KW-1185">Reference proteome</keyword>
<proteinExistence type="predicted"/>
<dbReference type="CDD" id="cd01948">
    <property type="entry name" value="EAL"/>
    <property type="match status" value="1"/>
</dbReference>
<accession>A0A5S9NKH5</accession>
<dbReference type="InterPro" id="IPR001633">
    <property type="entry name" value="EAL_dom"/>
</dbReference>
<evidence type="ECO:0000259" key="2">
    <source>
        <dbReference type="PROSITE" id="PS50883"/>
    </source>
</evidence>
<feature type="domain" description="GGDEF" evidence="3">
    <location>
        <begin position="347"/>
        <end position="480"/>
    </location>
</feature>
<dbReference type="CDD" id="cd01949">
    <property type="entry name" value="GGDEF"/>
    <property type="match status" value="1"/>
</dbReference>
<gene>
    <name evidence="4" type="ORF">STARVERO_00932</name>
</gene>
<dbReference type="NCBIfam" id="TIGR00254">
    <property type="entry name" value="GGDEF"/>
    <property type="match status" value="1"/>
</dbReference>
<dbReference type="InterPro" id="IPR013655">
    <property type="entry name" value="PAS_fold_3"/>
</dbReference>
<dbReference type="PROSITE" id="PS50887">
    <property type="entry name" value="GGDEF"/>
    <property type="match status" value="1"/>
</dbReference>
<dbReference type="Pfam" id="PF00990">
    <property type="entry name" value="GGDEF"/>
    <property type="match status" value="1"/>
</dbReference>
<dbReference type="InterPro" id="IPR052155">
    <property type="entry name" value="Biofilm_reg_signaling"/>
</dbReference>
<organism evidence="4 5">
    <name type="scientific">Starkeya nomas</name>
    <dbReference type="NCBI Taxonomy" id="2666134"/>
    <lineage>
        <taxon>Bacteria</taxon>
        <taxon>Pseudomonadati</taxon>
        <taxon>Pseudomonadota</taxon>
        <taxon>Alphaproteobacteria</taxon>
        <taxon>Hyphomicrobiales</taxon>
        <taxon>Xanthobacteraceae</taxon>
        <taxon>Starkeya</taxon>
    </lineage>
</organism>
<dbReference type="Gene3D" id="2.10.70.100">
    <property type="match status" value="1"/>
</dbReference>
<name>A0A5S9NKH5_9HYPH</name>
<dbReference type="PROSITE" id="PS50113">
    <property type="entry name" value="PAC"/>
    <property type="match status" value="1"/>
</dbReference>
<dbReference type="SMART" id="SM00065">
    <property type="entry name" value="GAF"/>
    <property type="match status" value="1"/>
</dbReference>
<evidence type="ECO:0008006" key="6">
    <source>
        <dbReference type="Google" id="ProtNLM"/>
    </source>
</evidence>
<dbReference type="GO" id="GO:0003824">
    <property type="term" value="F:catalytic activity"/>
    <property type="evidence" value="ECO:0007669"/>
    <property type="project" value="UniProtKB-ARBA"/>
</dbReference>
<dbReference type="SUPFAM" id="SSF55781">
    <property type="entry name" value="GAF domain-like"/>
    <property type="match status" value="1"/>
</dbReference>
<dbReference type="NCBIfam" id="TIGR00229">
    <property type="entry name" value="sensory_box"/>
    <property type="match status" value="1"/>
</dbReference>
<dbReference type="SUPFAM" id="SSF55073">
    <property type="entry name" value="Nucleotide cyclase"/>
    <property type="match status" value="1"/>
</dbReference>
<dbReference type="Pfam" id="PF08447">
    <property type="entry name" value="PAS_3"/>
    <property type="match status" value="1"/>
</dbReference>
<dbReference type="InterPro" id="IPR035965">
    <property type="entry name" value="PAS-like_dom_sf"/>
</dbReference>
<dbReference type="PANTHER" id="PTHR44757">
    <property type="entry name" value="DIGUANYLATE CYCLASE DGCP"/>
    <property type="match status" value="1"/>
</dbReference>
<dbReference type="PROSITE" id="PS50883">
    <property type="entry name" value="EAL"/>
    <property type="match status" value="1"/>
</dbReference>
<dbReference type="InterPro" id="IPR003018">
    <property type="entry name" value="GAF"/>
</dbReference>
<dbReference type="Pfam" id="PF01590">
    <property type="entry name" value="GAF"/>
    <property type="match status" value="1"/>
</dbReference>
<dbReference type="InterPro" id="IPR000160">
    <property type="entry name" value="GGDEF_dom"/>
</dbReference>
<dbReference type="EMBL" id="CACSAS010000001">
    <property type="protein sequence ID" value="CAA0089420.1"/>
    <property type="molecule type" value="Genomic_DNA"/>
</dbReference>
<dbReference type="SMART" id="SM00267">
    <property type="entry name" value="GGDEF"/>
    <property type="match status" value="1"/>
</dbReference>
<dbReference type="AlphaFoldDB" id="A0A5S9NKH5"/>
<dbReference type="InterPro" id="IPR035919">
    <property type="entry name" value="EAL_sf"/>
</dbReference>
<dbReference type="SUPFAM" id="SSF141868">
    <property type="entry name" value="EAL domain-like"/>
    <property type="match status" value="1"/>
</dbReference>
<protein>
    <recommendedName>
        <fullName evidence="6">Signaling protein</fullName>
    </recommendedName>
</protein>
<dbReference type="Proteomes" id="UP000433050">
    <property type="component" value="Unassembled WGS sequence"/>
</dbReference>
<evidence type="ECO:0000259" key="3">
    <source>
        <dbReference type="PROSITE" id="PS50887"/>
    </source>
</evidence>
<sequence length="762" mass="84626">MAFPTPDNEAERLAELHALEILDTGASTALDRVCMLAREMLGVPCVAVGLVDRDRQWFKAKAGIDWEGTSREHSFSTWTIMSSEVMVVPDASRDPRFTQNIFVTGEPHIRFYAGVPLALRAGLNIGSLCLWGPEPRTLTDFEIELISHLASVIVDQFRLHEATRRTKRELDHRRISQSLLEMQSRELWRRQSLLAQTERLARIGGWEFDVATERLSWSDGVYRIYGLAPGVETDMQVALSHFPPEARHHFQKKFETALRNREPFDIELPFVDALGNHRLVRKSCQVETEAGQVVRAFGILQDVTEQKETEQRMWHMANHDALTGLPNRGLMRERLEAALRRSRRSHRYVGVLLVDLDQFKDVNDTLGHDAGDALLIEAARRLTACVGEVDTVARLGGDEFIVLLSRIDSATDATVAAQRLLTTLRQPFSYRRTALSCRGSIGVAVAPDHGTDPSTLLKNADIALYRAKAAGRGVAVEYDTRMQQATEQRIQLYTRVRVALENGEFQPYYQPKVSLRTGAIVGFEALMRWRHPRRGLLGPQEFGQAFDDPDLAGIIGERLLALTTRDMAGWVAQGCEFGHVAINVASSEFIRGGLAERVLAALDSSRIQPERLAIEVTETVFLGRGTETVRHSLQSLNHAGVRIALDDFGTGYASLSHLKQFPVDRIKIDRSFVHDIEHDIDDAAIVRAVIHLGQSLGIETVAEGVETVAQASYLRANGCDLAQGFLYSKALPPSRIPALLRAWNPADVVAPGNAAAVVSVAG</sequence>
<evidence type="ECO:0000259" key="1">
    <source>
        <dbReference type="PROSITE" id="PS50113"/>
    </source>
</evidence>
<dbReference type="InterPro" id="IPR029016">
    <property type="entry name" value="GAF-like_dom_sf"/>
</dbReference>
<dbReference type="PANTHER" id="PTHR44757:SF2">
    <property type="entry name" value="BIOFILM ARCHITECTURE MAINTENANCE PROTEIN MBAA"/>
    <property type="match status" value="1"/>
</dbReference>
<dbReference type="InterPro" id="IPR000700">
    <property type="entry name" value="PAS-assoc_C"/>
</dbReference>
<dbReference type="Gene3D" id="3.30.70.270">
    <property type="match status" value="1"/>
</dbReference>
<dbReference type="FunFam" id="3.30.70.270:FF:000001">
    <property type="entry name" value="Diguanylate cyclase domain protein"/>
    <property type="match status" value="1"/>
</dbReference>
<dbReference type="SMART" id="SM00052">
    <property type="entry name" value="EAL"/>
    <property type="match status" value="1"/>
</dbReference>
<evidence type="ECO:0000313" key="5">
    <source>
        <dbReference type="Proteomes" id="UP000433050"/>
    </source>
</evidence>
<dbReference type="InterPro" id="IPR029787">
    <property type="entry name" value="Nucleotide_cyclase"/>
</dbReference>
<dbReference type="RefSeq" id="WP_159598068.1">
    <property type="nucleotide sequence ID" value="NZ_CACSAS010000001.1"/>
</dbReference>
<dbReference type="Gene3D" id="3.30.450.20">
    <property type="entry name" value="PAS domain"/>
    <property type="match status" value="1"/>
</dbReference>
<evidence type="ECO:0000313" key="4">
    <source>
        <dbReference type="EMBL" id="CAA0089420.1"/>
    </source>
</evidence>
<dbReference type="InterPro" id="IPR043128">
    <property type="entry name" value="Rev_trsase/Diguanyl_cyclase"/>
</dbReference>
<dbReference type="Gene3D" id="3.20.20.450">
    <property type="entry name" value="EAL domain"/>
    <property type="match status" value="1"/>
</dbReference>